<sequence>MNPMAKSSQFDISVDDLYTKSSFNTLRSVFQPANNNQQLLDRGMSDWQPCFSVNTPLKIKHSNFEKFDIFSLIWIAQQGLDVFERYQALSQLQKRGWIYQEQFDWINIQQNMALDSSTWQLKKK</sequence>
<evidence type="ECO:0000313" key="1">
    <source>
        <dbReference type="EMBL" id="EST47788.1"/>
    </source>
</evidence>
<proteinExistence type="predicted"/>
<organism evidence="1">
    <name type="scientific">Spironucleus salmonicida</name>
    <dbReference type="NCBI Taxonomy" id="348837"/>
    <lineage>
        <taxon>Eukaryota</taxon>
        <taxon>Metamonada</taxon>
        <taxon>Diplomonadida</taxon>
        <taxon>Hexamitidae</taxon>
        <taxon>Hexamitinae</taxon>
        <taxon>Spironucleus</taxon>
    </lineage>
</organism>
<accession>V6LU64</accession>
<protein>
    <submittedName>
        <fullName evidence="1">Uncharacterized protein</fullName>
    </submittedName>
</protein>
<dbReference type="EMBL" id="KI546035">
    <property type="protein sequence ID" value="EST47788.1"/>
    <property type="molecule type" value="Genomic_DNA"/>
</dbReference>
<dbReference type="Proteomes" id="UP000018208">
    <property type="component" value="Unassembled WGS sequence"/>
</dbReference>
<keyword evidence="3" id="KW-1185">Reference proteome</keyword>
<dbReference type="EMBL" id="AUWU02000006">
    <property type="protein sequence ID" value="KAH0572135.1"/>
    <property type="molecule type" value="Genomic_DNA"/>
</dbReference>
<evidence type="ECO:0000313" key="3">
    <source>
        <dbReference type="Proteomes" id="UP000018208"/>
    </source>
</evidence>
<reference evidence="1 2" key="1">
    <citation type="journal article" date="2014" name="PLoS Genet.">
        <title>The Genome of Spironucleus salmonicida Highlights a Fish Pathogen Adapted to Fluctuating Environments.</title>
        <authorList>
            <person name="Xu F."/>
            <person name="Jerlstrom-Hultqvist J."/>
            <person name="Einarsson E."/>
            <person name="Astvaldsson A."/>
            <person name="Svard S.G."/>
            <person name="Andersson J.O."/>
        </authorList>
    </citation>
    <scope>NUCLEOTIDE SEQUENCE</scope>
    <source>
        <strain evidence="2">ATCC 50377</strain>
    </source>
</reference>
<dbReference type="VEuPathDB" id="GiardiaDB:SS50377_26344"/>
<evidence type="ECO:0000313" key="2">
    <source>
        <dbReference type="EMBL" id="KAH0572135.1"/>
    </source>
</evidence>
<name>V6LU64_9EUKA</name>
<dbReference type="AlphaFoldDB" id="V6LU64"/>
<gene>
    <name evidence="1" type="ORF">SS50377_12188</name>
    <name evidence="2" type="ORF">SS50377_26344</name>
</gene>
<reference evidence="2" key="2">
    <citation type="submission" date="2020-12" db="EMBL/GenBank/DDBJ databases">
        <title>New Spironucleus salmonicida genome in near-complete chromosomes.</title>
        <authorList>
            <person name="Xu F."/>
            <person name="Kurt Z."/>
            <person name="Jimenez-Gonzalez A."/>
            <person name="Astvaldsson A."/>
            <person name="Andersson J.O."/>
            <person name="Svard S.G."/>
        </authorList>
    </citation>
    <scope>NUCLEOTIDE SEQUENCE</scope>
    <source>
        <strain evidence="2">ATCC 50377</strain>
    </source>
</reference>